<organism evidence="1">
    <name type="scientific">Siphoviridae sp. ctKFk2</name>
    <dbReference type="NCBI Taxonomy" id="2827841"/>
    <lineage>
        <taxon>Viruses</taxon>
        <taxon>Duplodnaviria</taxon>
        <taxon>Heunggongvirae</taxon>
        <taxon>Uroviricota</taxon>
        <taxon>Caudoviricetes</taxon>
    </lineage>
</organism>
<name>A0A8S5T1J7_9CAUD</name>
<sequence length="70" mass="7951">MCRGKCRADRFDSCTRLCDVRFAAYQLGVAVGVHTGFTSQMVPKRRYPQICKTNKNRFSNLYLVSVPECG</sequence>
<dbReference type="EMBL" id="BK032722">
    <property type="protein sequence ID" value="DAF56831.1"/>
    <property type="molecule type" value="Genomic_DNA"/>
</dbReference>
<evidence type="ECO:0000313" key="1">
    <source>
        <dbReference type="EMBL" id="DAF56831.1"/>
    </source>
</evidence>
<accession>A0A8S5T1J7</accession>
<protein>
    <submittedName>
        <fullName evidence="1">Uncharacterized protein</fullName>
    </submittedName>
</protein>
<reference evidence="1" key="1">
    <citation type="journal article" date="2021" name="Proc. Natl. Acad. Sci. U.S.A.">
        <title>A Catalog of Tens of Thousands of Viruses from Human Metagenomes Reveals Hidden Associations with Chronic Diseases.</title>
        <authorList>
            <person name="Tisza M.J."/>
            <person name="Buck C.B."/>
        </authorList>
    </citation>
    <scope>NUCLEOTIDE SEQUENCE</scope>
    <source>
        <strain evidence="1">CtKFk2</strain>
    </source>
</reference>
<proteinExistence type="predicted"/>